<reference evidence="2" key="1">
    <citation type="submission" date="2016-10" db="EMBL/GenBank/DDBJ databases">
        <authorList>
            <person name="Benchimol M."/>
            <person name="Almeida L.G."/>
            <person name="Vasconcelos A.T."/>
            <person name="Perreira-Neves A."/>
            <person name="Rosa I.A."/>
            <person name="Tasca T."/>
            <person name="Bogo M.R."/>
            <person name="de Souza W."/>
        </authorList>
    </citation>
    <scope>NUCLEOTIDE SEQUENCE [LARGE SCALE GENOMIC DNA]</scope>
    <source>
        <strain evidence="2">K</strain>
    </source>
</reference>
<dbReference type="VEuPathDB" id="TrichDB:TRFO_26767"/>
<dbReference type="GeneID" id="94839849"/>
<gene>
    <name evidence="2" type="ORF">TRFO_26767</name>
</gene>
<proteinExistence type="predicted"/>
<evidence type="ECO:0000313" key="2">
    <source>
        <dbReference type="EMBL" id="OHT05495.1"/>
    </source>
</evidence>
<keyword evidence="3" id="KW-1185">Reference proteome</keyword>
<keyword evidence="1" id="KW-0175">Coiled coil</keyword>
<comment type="caution">
    <text evidence="2">The sequence shown here is derived from an EMBL/GenBank/DDBJ whole genome shotgun (WGS) entry which is preliminary data.</text>
</comment>
<organism evidence="2 3">
    <name type="scientific">Tritrichomonas foetus</name>
    <dbReference type="NCBI Taxonomy" id="1144522"/>
    <lineage>
        <taxon>Eukaryota</taxon>
        <taxon>Metamonada</taxon>
        <taxon>Parabasalia</taxon>
        <taxon>Tritrichomonadida</taxon>
        <taxon>Tritrichomonadidae</taxon>
        <taxon>Tritrichomonas</taxon>
    </lineage>
</organism>
<dbReference type="Proteomes" id="UP000179807">
    <property type="component" value="Unassembled WGS sequence"/>
</dbReference>
<accession>A0A1J4K277</accession>
<evidence type="ECO:0000313" key="3">
    <source>
        <dbReference type="Proteomes" id="UP000179807"/>
    </source>
</evidence>
<protein>
    <submittedName>
        <fullName evidence="2">Uncharacterized protein</fullName>
    </submittedName>
</protein>
<dbReference type="OrthoDB" id="10265142at2759"/>
<dbReference type="AlphaFoldDB" id="A0A1J4K277"/>
<feature type="coiled-coil region" evidence="1">
    <location>
        <begin position="8"/>
        <end position="73"/>
    </location>
</feature>
<dbReference type="RefSeq" id="XP_068358631.1">
    <property type="nucleotide sequence ID" value="XM_068505145.1"/>
</dbReference>
<evidence type="ECO:0000256" key="1">
    <source>
        <dbReference type="SAM" id="Coils"/>
    </source>
</evidence>
<dbReference type="EMBL" id="MLAK01000756">
    <property type="protein sequence ID" value="OHT05495.1"/>
    <property type="molecule type" value="Genomic_DNA"/>
</dbReference>
<name>A0A1J4K277_9EUKA</name>
<sequence>MAGIAAVISQINQQKEIAEEENHRYKQLLSIQDALIDKQRAALAEIAKTSQELQAVEEKRNQLKNQLSSQKSKLLIAASESSDLQTLIEQTVGADNSSPMTTSPVALKCVEDIQKAVFSLTEAALKEDNLSIPAENMSDVILTVSEIIQNAISSGAAKETTEDTVRRQSFVISSLVPPPPESE</sequence>